<organism evidence="2 3">
    <name type="scientific">Gonium pectorale</name>
    <name type="common">Green alga</name>
    <dbReference type="NCBI Taxonomy" id="33097"/>
    <lineage>
        <taxon>Eukaryota</taxon>
        <taxon>Viridiplantae</taxon>
        <taxon>Chlorophyta</taxon>
        <taxon>core chlorophytes</taxon>
        <taxon>Chlorophyceae</taxon>
        <taxon>CS clade</taxon>
        <taxon>Chlamydomonadales</taxon>
        <taxon>Volvocaceae</taxon>
        <taxon>Gonium</taxon>
    </lineage>
</organism>
<feature type="compositionally biased region" description="Acidic residues" evidence="1">
    <location>
        <begin position="314"/>
        <end position="323"/>
    </location>
</feature>
<reference evidence="3" key="1">
    <citation type="journal article" date="2016" name="Nat. Commun.">
        <title>The Gonium pectorale genome demonstrates co-option of cell cycle regulation during the evolution of multicellularity.</title>
        <authorList>
            <person name="Hanschen E.R."/>
            <person name="Marriage T.N."/>
            <person name="Ferris P.J."/>
            <person name="Hamaji T."/>
            <person name="Toyoda A."/>
            <person name="Fujiyama A."/>
            <person name="Neme R."/>
            <person name="Noguchi H."/>
            <person name="Minakuchi Y."/>
            <person name="Suzuki M."/>
            <person name="Kawai-Toyooka H."/>
            <person name="Smith D.R."/>
            <person name="Sparks H."/>
            <person name="Anderson J."/>
            <person name="Bakaric R."/>
            <person name="Luria V."/>
            <person name="Karger A."/>
            <person name="Kirschner M.W."/>
            <person name="Durand P.M."/>
            <person name="Michod R.E."/>
            <person name="Nozaki H."/>
            <person name="Olson B.J."/>
        </authorList>
    </citation>
    <scope>NUCLEOTIDE SEQUENCE [LARGE SCALE GENOMIC DNA]</scope>
    <source>
        <strain evidence="3">NIES-2863</strain>
    </source>
</reference>
<accession>A0A150G5S6</accession>
<feature type="compositionally biased region" description="Low complexity" evidence="1">
    <location>
        <begin position="584"/>
        <end position="611"/>
    </location>
</feature>
<evidence type="ECO:0000313" key="2">
    <source>
        <dbReference type="EMBL" id="KXZ45168.1"/>
    </source>
</evidence>
<feature type="compositionally biased region" description="Basic and acidic residues" evidence="1">
    <location>
        <begin position="524"/>
        <end position="548"/>
    </location>
</feature>
<dbReference type="STRING" id="33097.A0A150G5S6"/>
<dbReference type="OrthoDB" id="271259at2759"/>
<feature type="region of interest" description="Disordered" evidence="1">
    <location>
        <begin position="1"/>
        <end position="28"/>
    </location>
</feature>
<feature type="region of interest" description="Disordered" evidence="1">
    <location>
        <begin position="270"/>
        <end position="298"/>
    </location>
</feature>
<dbReference type="Gene3D" id="3.40.50.300">
    <property type="entry name" value="P-loop containing nucleotide triphosphate hydrolases"/>
    <property type="match status" value="1"/>
</dbReference>
<dbReference type="AlphaFoldDB" id="A0A150G5S6"/>
<feature type="region of interest" description="Disordered" evidence="1">
    <location>
        <begin position="738"/>
        <end position="758"/>
    </location>
</feature>
<feature type="region of interest" description="Disordered" evidence="1">
    <location>
        <begin position="200"/>
        <end position="234"/>
    </location>
</feature>
<dbReference type="Proteomes" id="UP000075714">
    <property type="component" value="Unassembled WGS sequence"/>
</dbReference>
<sequence>MANAGRRDDEQAGRSFGRQSGPQTKKRAVSSKYDVHKVKVWLGDQLDHYYILSRFLISRSLTITKIPSTKAVKIALELKKHLVDNDKLNVSQAELEETLFSLMRAKGYGQPYIDCYRTVSAFYTLRQPLVIVVCGAPCTGKSSIAQQLAARLNMPNVMQTDVICEALNDGKPLIVEGVHLDPGQLLVELQDLGIVLLPLEPVPPTPGSSQPGEPRSPPPQVQVAPFGSGSAAEADPRVMGALSPVDTQDMPTDGVTVAADAPGALEDDWCPPAVPAFPTGPPSGESSELGPQRPRPQLQKHVSWGHLGPTAEELAEELEEPQGGEEATGGHGGLPAAAAGGSGCSGDGREGEAGRLAPAPPSDGAAAAAAVAVAAAAAAEGVGDSPPGGPVSAAARLLDRTRNQNARLLVPGQSCAGPAPPIQASSSASFSRLGSWTTLDLHLVKTSLAGILRMGSAAHCSRFSPSPRPLRGMPARSSFGGDALSGSASPGLTGRLASAAPVSAGGAVGGPPLTRAFSAAAHLSEQRTRKRIDPGEHEDEGALRDETARPAAAEAAVAAGLAALREGQSSQGPPDEACASPGHGVPAPGVGEGSAAASAAPASSPSGNVAPGAGAGACCVGPSGPVLPPLFVPVVLRMSEADHRLALEDNTAVHGGAGGVWAAGDAGAAGGASAAAGGEGPEPGEVLRRSQVIQQYLCSFETQGLPVITVKYGNFGEALDILHEYVLMCIQAAMEQLSEGRTPDGSDVPVAAATPARS</sequence>
<keyword evidence="3" id="KW-1185">Reference proteome</keyword>
<gene>
    <name evidence="2" type="ORF">GPECTOR_57g458</name>
</gene>
<feature type="compositionally biased region" description="Basic and acidic residues" evidence="1">
    <location>
        <begin position="1"/>
        <end position="12"/>
    </location>
</feature>
<dbReference type="SUPFAM" id="SSF52540">
    <property type="entry name" value="P-loop containing nucleoside triphosphate hydrolases"/>
    <property type="match status" value="1"/>
</dbReference>
<feature type="region of interest" description="Disordered" evidence="1">
    <location>
        <begin position="314"/>
        <end position="363"/>
    </location>
</feature>
<evidence type="ECO:0000313" key="3">
    <source>
        <dbReference type="Proteomes" id="UP000075714"/>
    </source>
</evidence>
<feature type="compositionally biased region" description="Pro residues" evidence="1">
    <location>
        <begin position="272"/>
        <end position="281"/>
    </location>
</feature>
<evidence type="ECO:0000256" key="1">
    <source>
        <dbReference type="SAM" id="MobiDB-lite"/>
    </source>
</evidence>
<feature type="region of interest" description="Disordered" evidence="1">
    <location>
        <begin position="521"/>
        <end position="552"/>
    </location>
</feature>
<name>A0A150G5S6_GONPE</name>
<proteinExistence type="predicted"/>
<comment type="caution">
    <text evidence="2">The sequence shown here is derived from an EMBL/GenBank/DDBJ whole genome shotgun (WGS) entry which is preliminary data.</text>
</comment>
<feature type="region of interest" description="Disordered" evidence="1">
    <location>
        <begin position="565"/>
        <end position="611"/>
    </location>
</feature>
<dbReference type="PANTHER" id="PTHR33477:SF2">
    <property type="entry name" value="2-PHOSPHOGLYCERATE KINASE"/>
    <property type="match status" value="1"/>
</dbReference>
<evidence type="ECO:0008006" key="4">
    <source>
        <dbReference type="Google" id="ProtNLM"/>
    </source>
</evidence>
<dbReference type="InterPro" id="IPR027417">
    <property type="entry name" value="P-loop_NTPase"/>
</dbReference>
<dbReference type="EMBL" id="LSYV01000058">
    <property type="protein sequence ID" value="KXZ45168.1"/>
    <property type="molecule type" value="Genomic_DNA"/>
</dbReference>
<protein>
    <recommendedName>
        <fullName evidence="4">Adenylate kinase</fullName>
    </recommendedName>
</protein>
<feature type="region of interest" description="Disordered" evidence="1">
    <location>
        <begin position="462"/>
        <end position="486"/>
    </location>
</feature>
<dbReference type="PANTHER" id="PTHR33477">
    <property type="entry name" value="P-LOOP NTPASE DOMAIN-CONTAINING PROTEIN LPA1 HOMOLOG 1"/>
    <property type="match status" value="1"/>
</dbReference>